<evidence type="ECO:0000256" key="1">
    <source>
        <dbReference type="SAM" id="MobiDB-lite"/>
    </source>
</evidence>
<dbReference type="Proteomes" id="UP000054018">
    <property type="component" value="Unassembled WGS sequence"/>
</dbReference>
<organism evidence="2 3">
    <name type="scientific">Pisolithus microcarpus 441</name>
    <dbReference type="NCBI Taxonomy" id="765257"/>
    <lineage>
        <taxon>Eukaryota</taxon>
        <taxon>Fungi</taxon>
        <taxon>Dikarya</taxon>
        <taxon>Basidiomycota</taxon>
        <taxon>Agaricomycotina</taxon>
        <taxon>Agaricomycetes</taxon>
        <taxon>Agaricomycetidae</taxon>
        <taxon>Boletales</taxon>
        <taxon>Sclerodermatineae</taxon>
        <taxon>Pisolithaceae</taxon>
        <taxon>Pisolithus</taxon>
    </lineage>
</organism>
<sequence>MQDPLGTGSRSASSSPLSTVCTPTPPSIAPDHHSTTFRLLTTDGNPQQLQMSQLQPNWNDYESRRRWQPATMWWCVLRTHRCTSAVGDPFIIGLQWIQCSDYCTGAEDQTDDEKGVNSARYVRSDSPSSRVRIATPSKTTCLGGHAARTSRASDKPVPIVNDDPKEKISSLSLEDGVEKIVTARNSVLAALPLPFDIPEEELQPILPPHSYSLGDFNTTGVRVIFQRTRSTYRHVKTLKDSRSSFPSRSL</sequence>
<proteinExistence type="predicted"/>
<keyword evidence="3" id="KW-1185">Reference proteome</keyword>
<accession>A0A0C9ZXT2</accession>
<dbReference type="EMBL" id="KN833716">
    <property type="protein sequence ID" value="KIK24468.1"/>
    <property type="molecule type" value="Genomic_DNA"/>
</dbReference>
<gene>
    <name evidence="2" type="ORF">PISMIDRAFT_10274</name>
</gene>
<name>A0A0C9ZXT2_9AGAM</name>
<reference evidence="2 3" key="1">
    <citation type="submission" date="2014-04" db="EMBL/GenBank/DDBJ databases">
        <authorList>
            <consortium name="DOE Joint Genome Institute"/>
            <person name="Kuo A."/>
            <person name="Kohler A."/>
            <person name="Costa M.D."/>
            <person name="Nagy L.G."/>
            <person name="Floudas D."/>
            <person name="Copeland A."/>
            <person name="Barry K.W."/>
            <person name="Cichocki N."/>
            <person name="Veneault-Fourrey C."/>
            <person name="LaButti K."/>
            <person name="Lindquist E.A."/>
            <person name="Lipzen A."/>
            <person name="Lundell T."/>
            <person name="Morin E."/>
            <person name="Murat C."/>
            <person name="Sun H."/>
            <person name="Tunlid A."/>
            <person name="Henrissat B."/>
            <person name="Grigoriev I.V."/>
            <person name="Hibbett D.S."/>
            <person name="Martin F."/>
            <person name="Nordberg H.P."/>
            <person name="Cantor M.N."/>
            <person name="Hua S.X."/>
        </authorList>
    </citation>
    <scope>NUCLEOTIDE SEQUENCE [LARGE SCALE GENOMIC DNA]</scope>
    <source>
        <strain evidence="2 3">441</strain>
    </source>
</reference>
<protein>
    <submittedName>
        <fullName evidence="2">Uncharacterized protein</fullName>
    </submittedName>
</protein>
<dbReference type="HOGENOM" id="CLU_1111747_0_0_1"/>
<evidence type="ECO:0000313" key="2">
    <source>
        <dbReference type="EMBL" id="KIK24468.1"/>
    </source>
</evidence>
<feature type="region of interest" description="Disordered" evidence="1">
    <location>
        <begin position="1"/>
        <end position="33"/>
    </location>
</feature>
<reference evidence="3" key="2">
    <citation type="submission" date="2015-01" db="EMBL/GenBank/DDBJ databases">
        <title>Evolutionary Origins and Diversification of the Mycorrhizal Mutualists.</title>
        <authorList>
            <consortium name="DOE Joint Genome Institute"/>
            <consortium name="Mycorrhizal Genomics Consortium"/>
            <person name="Kohler A."/>
            <person name="Kuo A."/>
            <person name="Nagy L.G."/>
            <person name="Floudas D."/>
            <person name="Copeland A."/>
            <person name="Barry K.W."/>
            <person name="Cichocki N."/>
            <person name="Veneault-Fourrey C."/>
            <person name="LaButti K."/>
            <person name="Lindquist E.A."/>
            <person name="Lipzen A."/>
            <person name="Lundell T."/>
            <person name="Morin E."/>
            <person name="Murat C."/>
            <person name="Riley R."/>
            <person name="Ohm R."/>
            <person name="Sun H."/>
            <person name="Tunlid A."/>
            <person name="Henrissat B."/>
            <person name="Grigoriev I.V."/>
            <person name="Hibbett D.S."/>
            <person name="Martin F."/>
        </authorList>
    </citation>
    <scope>NUCLEOTIDE SEQUENCE [LARGE SCALE GENOMIC DNA]</scope>
    <source>
        <strain evidence="3">441</strain>
    </source>
</reference>
<feature type="compositionally biased region" description="Polar residues" evidence="1">
    <location>
        <begin position="8"/>
        <end position="22"/>
    </location>
</feature>
<dbReference type="AlphaFoldDB" id="A0A0C9ZXT2"/>
<evidence type="ECO:0000313" key="3">
    <source>
        <dbReference type="Proteomes" id="UP000054018"/>
    </source>
</evidence>